<proteinExistence type="predicted"/>
<comment type="caution">
    <text evidence="2">The sequence shown here is derived from an EMBL/GenBank/DDBJ whole genome shotgun (WGS) entry which is preliminary data.</text>
</comment>
<dbReference type="PANTHER" id="PTHR43031">
    <property type="entry name" value="FAD-DEPENDENT OXIDOREDUCTASE"/>
    <property type="match status" value="1"/>
</dbReference>
<dbReference type="Pfam" id="PF00581">
    <property type="entry name" value="Rhodanese"/>
    <property type="match status" value="1"/>
</dbReference>
<dbReference type="SUPFAM" id="SSF52821">
    <property type="entry name" value="Rhodanese/Cell cycle control phosphatase"/>
    <property type="match status" value="1"/>
</dbReference>
<evidence type="ECO:0000259" key="1">
    <source>
        <dbReference type="PROSITE" id="PS50206"/>
    </source>
</evidence>
<organism evidence="2 3">
    <name type="scientific">Salibaculum griseiflavum</name>
    <dbReference type="NCBI Taxonomy" id="1914409"/>
    <lineage>
        <taxon>Bacteria</taxon>
        <taxon>Pseudomonadati</taxon>
        <taxon>Pseudomonadota</taxon>
        <taxon>Alphaproteobacteria</taxon>
        <taxon>Rhodobacterales</taxon>
        <taxon>Roseobacteraceae</taxon>
        <taxon>Salibaculum</taxon>
    </lineage>
</organism>
<keyword evidence="3" id="KW-1185">Reference proteome</keyword>
<dbReference type="GO" id="GO:0016740">
    <property type="term" value="F:transferase activity"/>
    <property type="evidence" value="ECO:0007669"/>
    <property type="project" value="UniProtKB-KW"/>
</dbReference>
<accession>A0A2V1P746</accession>
<dbReference type="InterPro" id="IPR036873">
    <property type="entry name" value="Rhodanese-like_dom_sf"/>
</dbReference>
<dbReference type="InterPro" id="IPR050229">
    <property type="entry name" value="GlpE_sulfurtransferase"/>
</dbReference>
<dbReference type="OrthoDB" id="9807812at2"/>
<dbReference type="Gene3D" id="3.40.250.10">
    <property type="entry name" value="Rhodanese-like domain"/>
    <property type="match status" value="1"/>
</dbReference>
<dbReference type="AlphaFoldDB" id="A0A2V1P746"/>
<dbReference type="SMART" id="SM00450">
    <property type="entry name" value="RHOD"/>
    <property type="match status" value="1"/>
</dbReference>
<dbReference type="PANTHER" id="PTHR43031:SF1">
    <property type="entry name" value="PYRIDINE NUCLEOTIDE-DISULPHIDE OXIDOREDUCTASE"/>
    <property type="match status" value="1"/>
</dbReference>
<reference evidence="3" key="1">
    <citation type="submission" date="2018-05" db="EMBL/GenBank/DDBJ databases">
        <authorList>
            <person name="Du Z."/>
            <person name="Wang X."/>
        </authorList>
    </citation>
    <scope>NUCLEOTIDE SEQUENCE [LARGE SCALE GENOMIC DNA]</scope>
    <source>
        <strain evidence="3">WDS4C29</strain>
    </source>
</reference>
<dbReference type="InterPro" id="IPR001763">
    <property type="entry name" value="Rhodanese-like_dom"/>
</dbReference>
<keyword evidence="2" id="KW-0808">Transferase</keyword>
<protein>
    <submittedName>
        <fullName evidence="2">Sulfurtransferase</fullName>
    </submittedName>
</protein>
<evidence type="ECO:0000313" key="2">
    <source>
        <dbReference type="EMBL" id="PWG18331.1"/>
    </source>
</evidence>
<name>A0A2V1P746_9RHOB</name>
<dbReference type="Proteomes" id="UP000245293">
    <property type="component" value="Unassembled WGS sequence"/>
</dbReference>
<gene>
    <name evidence="2" type="ORF">DFK10_02260</name>
</gene>
<dbReference type="EMBL" id="QETF01000002">
    <property type="protein sequence ID" value="PWG18331.1"/>
    <property type="molecule type" value="Genomic_DNA"/>
</dbReference>
<evidence type="ECO:0000313" key="3">
    <source>
        <dbReference type="Proteomes" id="UP000245293"/>
    </source>
</evidence>
<sequence length="116" mass="12377">MFQSGPKVARIAPQDAIAKVADETLTLVDIRDPAERAMSGMAKGAVAIPLSTFQMKADPRSPEHHEALKTDKPIALYCASGARSQMAAQAMLQMGYTEVYNLGGLQDWARAGGEVS</sequence>
<feature type="domain" description="Rhodanese" evidence="1">
    <location>
        <begin position="21"/>
        <end position="116"/>
    </location>
</feature>
<dbReference type="PROSITE" id="PS50206">
    <property type="entry name" value="RHODANESE_3"/>
    <property type="match status" value="1"/>
</dbReference>